<accession>A0A4D6DWD7</accession>
<sequence length="141" mass="16319">MELFKTKHVVYTAPTTDEPNMVYAVDVVNVNEFFSCRFYINTKARADLKTDLTQRVLYGIVNSVEFHNFWKSKGIELPKPLDIMLVSKAFKEVYKFNVYMPNMELPLWVEAYNETHAGILLDGLITRLGHHPMSCNATRVK</sequence>
<dbReference type="KEGG" id="vg:55013246"/>
<dbReference type="EMBL" id="MK673511">
    <property type="protein sequence ID" value="QBZ70548.1"/>
    <property type="molecule type" value="Genomic_DNA"/>
</dbReference>
<organism evidence="1 2">
    <name type="scientific">Salmonella phage ZCSE2</name>
    <dbReference type="NCBI Taxonomy" id="2562175"/>
    <lineage>
        <taxon>Viruses</taxon>
        <taxon>Duplodnaviria</taxon>
        <taxon>Heunggongvirae</taxon>
        <taxon>Uroviricota</taxon>
        <taxon>Caudoviricetes</taxon>
        <taxon>Loughboroughvirus</taxon>
        <taxon>Loughboroughvirus ZCSE2</taxon>
    </lineage>
</organism>
<evidence type="ECO:0000313" key="2">
    <source>
        <dbReference type="Proteomes" id="UP000297083"/>
    </source>
</evidence>
<dbReference type="GeneID" id="55013246"/>
<keyword evidence="2" id="KW-1185">Reference proteome</keyword>
<dbReference type="RefSeq" id="YP_009821760.1">
    <property type="nucleotide sequence ID" value="NC_048179.1"/>
</dbReference>
<dbReference type="Proteomes" id="UP000297083">
    <property type="component" value="Segment"/>
</dbReference>
<proteinExistence type="predicted"/>
<name>A0A4D6DWD7_9CAUD</name>
<protein>
    <submittedName>
        <fullName evidence="1">Uncharacterized protein</fullName>
    </submittedName>
</protein>
<evidence type="ECO:0000313" key="1">
    <source>
        <dbReference type="EMBL" id="QBZ70548.1"/>
    </source>
</evidence>
<reference evidence="1 2" key="1">
    <citation type="submission" date="2019-03" db="EMBL/GenBank/DDBJ databases">
        <authorList>
            <person name="Connerton I.F."/>
            <person name="El-Shibiny A."/>
            <person name="Hooton S."/>
            <person name="Mohamed A."/>
            <person name="Taha O."/>
            <person name="E-Sherif H.M."/>
            <person name="Connerton P.L."/>
        </authorList>
    </citation>
    <scope>NUCLEOTIDE SEQUENCE [LARGE SCALE GENOMIC DNA]</scope>
</reference>